<feature type="transmembrane region" description="Helical" evidence="2">
    <location>
        <begin position="12"/>
        <end position="31"/>
    </location>
</feature>
<feature type="coiled-coil region" evidence="1">
    <location>
        <begin position="44"/>
        <end position="71"/>
    </location>
</feature>
<proteinExistence type="predicted"/>
<keyword evidence="2" id="KW-0812">Transmembrane</keyword>
<evidence type="ECO:0000313" key="4">
    <source>
        <dbReference type="EMBL" id="PTQ56347.1"/>
    </source>
</evidence>
<dbReference type="AlphaFoldDB" id="A0A2R6Y0Z4"/>
<name>A0A2R6Y0Z4_9BACL</name>
<dbReference type="Proteomes" id="UP000244338">
    <property type="component" value="Unassembled WGS sequence"/>
</dbReference>
<evidence type="ECO:0000259" key="3">
    <source>
        <dbReference type="Pfam" id="PF26347"/>
    </source>
</evidence>
<protein>
    <recommendedName>
        <fullName evidence="3">Sporulation membrane protein YtrI C-terminal domain-containing protein</fullName>
    </recommendedName>
</protein>
<accession>A0A2R6Y0Z4</accession>
<dbReference type="EMBL" id="PEBX01000032">
    <property type="protein sequence ID" value="PTQ56347.1"/>
    <property type="molecule type" value="Genomic_DNA"/>
</dbReference>
<reference evidence="5" key="1">
    <citation type="journal article" date="2018" name="Sci. Rep.">
        <title>Lignite coal burning seam in the remote Altai Mountains harbors a hydrogen-driven thermophilic microbial community.</title>
        <authorList>
            <person name="Kadnikov V.V."/>
            <person name="Mardanov A.V."/>
            <person name="Ivasenko D.A."/>
            <person name="Antsiferov D.V."/>
            <person name="Beletsky A.V."/>
            <person name="Karnachuk O.V."/>
            <person name="Ravin N.V."/>
        </authorList>
    </citation>
    <scope>NUCLEOTIDE SEQUENCE [LARGE SCALE GENOMIC DNA]</scope>
</reference>
<evidence type="ECO:0000256" key="1">
    <source>
        <dbReference type="SAM" id="Coils"/>
    </source>
</evidence>
<organism evidence="4 5">
    <name type="scientific">Candidatus Carbonibacillus altaicus</name>
    <dbReference type="NCBI Taxonomy" id="2163959"/>
    <lineage>
        <taxon>Bacteria</taxon>
        <taxon>Bacillati</taxon>
        <taxon>Bacillota</taxon>
        <taxon>Bacilli</taxon>
        <taxon>Bacillales</taxon>
        <taxon>Candidatus Carbonibacillus</taxon>
    </lineage>
</organism>
<dbReference type="InterPro" id="IPR058620">
    <property type="entry name" value="YtrI_C"/>
</dbReference>
<keyword evidence="2" id="KW-1133">Transmembrane helix</keyword>
<feature type="domain" description="Sporulation membrane protein YtrI C-terminal" evidence="3">
    <location>
        <begin position="87"/>
        <end position="155"/>
    </location>
</feature>
<comment type="caution">
    <text evidence="4">The sequence shown here is derived from an EMBL/GenBank/DDBJ whole genome shotgun (WGS) entry which is preliminary data.</text>
</comment>
<dbReference type="Pfam" id="PF26347">
    <property type="entry name" value="YtrI_sporulation"/>
    <property type="match status" value="1"/>
</dbReference>
<sequence>MIMLERATKRFTVGVIIFFLGVLSGGILTMLECGDEMGRFTLENAKLRLEQEHLREQITELEKKAPNLSRLTVQDVTISIDMTGSGSEIVKQELTRRILSDTRHLLGKDLKSIGEMKNVLFELYGPRLYEIGGREVRIRLQTLVIAPVLELHFSAEP</sequence>
<evidence type="ECO:0000313" key="5">
    <source>
        <dbReference type="Proteomes" id="UP000244338"/>
    </source>
</evidence>
<evidence type="ECO:0000256" key="2">
    <source>
        <dbReference type="SAM" id="Phobius"/>
    </source>
</evidence>
<keyword evidence="2" id="KW-0472">Membrane</keyword>
<keyword evidence="1" id="KW-0175">Coiled coil</keyword>
<gene>
    <name evidence="4" type="ORF">BSOLF_0337</name>
</gene>